<organism evidence="1 2">
    <name type="scientific">Xylaria bambusicola</name>
    <dbReference type="NCBI Taxonomy" id="326684"/>
    <lineage>
        <taxon>Eukaryota</taxon>
        <taxon>Fungi</taxon>
        <taxon>Dikarya</taxon>
        <taxon>Ascomycota</taxon>
        <taxon>Pezizomycotina</taxon>
        <taxon>Sordariomycetes</taxon>
        <taxon>Xylariomycetidae</taxon>
        <taxon>Xylariales</taxon>
        <taxon>Xylariaceae</taxon>
        <taxon>Xylaria</taxon>
    </lineage>
</organism>
<name>A0AAN7Z258_9PEZI</name>
<protein>
    <submittedName>
        <fullName evidence="1">Uncharacterized protein</fullName>
    </submittedName>
</protein>
<dbReference type="EMBL" id="JAWHQM010000005">
    <property type="protein sequence ID" value="KAK5627107.1"/>
    <property type="molecule type" value="Genomic_DNA"/>
</dbReference>
<evidence type="ECO:0000313" key="2">
    <source>
        <dbReference type="Proteomes" id="UP001305414"/>
    </source>
</evidence>
<proteinExistence type="predicted"/>
<keyword evidence="2" id="KW-1185">Reference proteome</keyword>
<comment type="caution">
    <text evidence="1">The sequence shown here is derived from an EMBL/GenBank/DDBJ whole genome shotgun (WGS) entry which is preliminary data.</text>
</comment>
<evidence type="ECO:0000313" key="1">
    <source>
        <dbReference type="EMBL" id="KAK5627107.1"/>
    </source>
</evidence>
<sequence>MGIAQGFGEGSKRLMEGEWRNATYAGYVKAPLENLFPLDQTRLCGSLADGECMTDALGRAGWDDCNRVMDVV</sequence>
<gene>
    <name evidence="1" type="ORF">RRF57_002822</name>
</gene>
<reference evidence="1 2" key="1">
    <citation type="submission" date="2023-10" db="EMBL/GenBank/DDBJ databases">
        <title>Draft genome sequence of Xylaria bambusicola isolate GMP-LS, the root and basal stem rot pathogen of sugarcane in Indonesia.</title>
        <authorList>
            <person name="Selvaraj P."/>
            <person name="Muralishankar V."/>
            <person name="Muruganantham S."/>
            <person name="Sp S."/>
            <person name="Haryani S."/>
            <person name="Lau K.J.X."/>
            <person name="Naqvi N.I."/>
        </authorList>
    </citation>
    <scope>NUCLEOTIDE SEQUENCE [LARGE SCALE GENOMIC DNA]</scope>
    <source>
        <strain evidence="1">GMP-LS</strain>
    </source>
</reference>
<dbReference type="Proteomes" id="UP001305414">
    <property type="component" value="Unassembled WGS sequence"/>
</dbReference>
<dbReference type="AlphaFoldDB" id="A0AAN7Z258"/>
<accession>A0AAN7Z258</accession>